<organism evidence="1 2">
    <name type="scientific">Yokenella regensburgei</name>
    <dbReference type="NCBI Taxonomy" id="158877"/>
    <lineage>
        <taxon>Bacteria</taxon>
        <taxon>Pseudomonadati</taxon>
        <taxon>Pseudomonadota</taxon>
        <taxon>Gammaproteobacteria</taxon>
        <taxon>Enterobacterales</taxon>
        <taxon>Enterobacteriaceae</taxon>
        <taxon>Yokenella</taxon>
    </lineage>
</organism>
<dbReference type="EMBL" id="RBIZ01000004">
    <property type="protein sequence ID" value="RKR54648.1"/>
    <property type="molecule type" value="Genomic_DNA"/>
</dbReference>
<accession>A0ABX9RYP7</accession>
<evidence type="ECO:0000313" key="1">
    <source>
        <dbReference type="EMBL" id="RKR54648.1"/>
    </source>
</evidence>
<reference evidence="1 2" key="1">
    <citation type="submission" date="2018-10" db="EMBL/GenBank/DDBJ databases">
        <title>Genomic Encyclopedia of Type Strains, Phase IV (KMG-IV): sequencing the most valuable type-strain genomes for metagenomic binning, comparative biology and taxonomic classification.</title>
        <authorList>
            <person name="Goeker M."/>
        </authorList>
    </citation>
    <scope>NUCLEOTIDE SEQUENCE [LARGE SCALE GENOMIC DNA]</scope>
    <source>
        <strain evidence="1 2">DSM 5079</strain>
    </source>
</reference>
<name>A0ABX9RYP7_9ENTR</name>
<dbReference type="RefSeq" id="WP_120816906.1">
    <property type="nucleotide sequence ID" value="NZ_RBIZ01000004.1"/>
</dbReference>
<dbReference type="Proteomes" id="UP000267341">
    <property type="component" value="Unassembled WGS sequence"/>
</dbReference>
<keyword evidence="2" id="KW-1185">Reference proteome</keyword>
<gene>
    <name evidence="1" type="ORF">C7387_2814</name>
</gene>
<sequence>MSYLKRVDNKHVAKMIAFRKMFDDFSSERASEHVNSTEKLVDKKTISEKKWIADQLAVAELVYKSRRVSPDEETLTRAVNVLTVLGYTDLARDLGTFTEKVIRSTTFSDIYINNIIDGAIKKNRSDAASGYRHHLSDEILAIMKATWKKNPALSKKKIIAKLMIRYEGRVDEGTLDSWIKKEKLLPPKPKKYLISDLVIPSQYA</sequence>
<proteinExistence type="predicted"/>
<comment type="caution">
    <text evidence="1">The sequence shown here is derived from an EMBL/GenBank/DDBJ whole genome shotgun (WGS) entry which is preliminary data.</text>
</comment>
<evidence type="ECO:0000313" key="2">
    <source>
        <dbReference type="Proteomes" id="UP000267341"/>
    </source>
</evidence>
<protein>
    <submittedName>
        <fullName evidence="1">Uncharacterized protein</fullName>
    </submittedName>
</protein>
<dbReference type="GeneID" id="66904813"/>